<comment type="caution">
    <text evidence="1">The sequence shown here is derived from an EMBL/GenBank/DDBJ whole genome shotgun (WGS) entry which is preliminary data.</text>
</comment>
<dbReference type="CDD" id="cd00085">
    <property type="entry name" value="HNHc"/>
    <property type="match status" value="1"/>
</dbReference>
<dbReference type="Gene3D" id="1.10.30.50">
    <property type="match status" value="1"/>
</dbReference>
<keyword evidence="2" id="KW-1185">Reference proteome</keyword>
<dbReference type="RefSeq" id="WP_169623871.1">
    <property type="nucleotide sequence ID" value="NZ_JABBNT010000001.1"/>
</dbReference>
<name>A0A7Y0DZB0_9PROT</name>
<protein>
    <submittedName>
        <fullName evidence="1">HNH endonuclease</fullName>
    </submittedName>
</protein>
<dbReference type="AlphaFoldDB" id="A0A7Y0DZB0"/>
<dbReference type="InterPro" id="IPR003615">
    <property type="entry name" value="HNH_nuc"/>
</dbReference>
<dbReference type="Proteomes" id="UP000539372">
    <property type="component" value="Unassembled WGS sequence"/>
</dbReference>
<gene>
    <name evidence="1" type="ORF">HH303_03895</name>
</gene>
<dbReference type="GO" id="GO:0004519">
    <property type="term" value="F:endonuclease activity"/>
    <property type="evidence" value="ECO:0007669"/>
    <property type="project" value="UniProtKB-KW"/>
</dbReference>
<reference evidence="1 2" key="1">
    <citation type="submission" date="2020-04" db="EMBL/GenBank/DDBJ databases">
        <title>Rhodospirillaceae bacterium KN72 isolated from deep sea.</title>
        <authorList>
            <person name="Zhang D.-C."/>
        </authorList>
    </citation>
    <scope>NUCLEOTIDE SEQUENCE [LARGE SCALE GENOMIC DNA]</scope>
    <source>
        <strain evidence="1 2">KN72</strain>
    </source>
</reference>
<evidence type="ECO:0000313" key="1">
    <source>
        <dbReference type="EMBL" id="NMM43606.1"/>
    </source>
</evidence>
<sequence length="284" mass="30853">MSADPRSIAERVSLETGLAFTGSEGRDGDGSRWLELRPAEHPAGQTFTLRTIVGWRRIDVLFRPGNFAGELIEAMGSAEQTGRQGFRAVLGVCRDDGADIALSVNGAARDPNDDGIWTTPWRSLDLAIRRGMLAINDGDADADMRQIELWTSRAAAAVLSLLPLEANDDGGEEPTPEIAGLPEGAKTRIEVNRYERDRRNRAAALAIHGYLCKACDLDMGERYGPDAAGLIEVHHVTPVSEVGPGYIIDPRTDLVPLCPNCHAVAHRRAPPFTVDELRKKQGRA</sequence>
<keyword evidence="1" id="KW-0255">Endonuclease</keyword>
<keyword evidence="1" id="KW-0378">Hydrolase</keyword>
<dbReference type="EMBL" id="JABBNT010000001">
    <property type="protein sequence ID" value="NMM43606.1"/>
    <property type="molecule type" value="Genomic_DNA"/>
</dbReference>
<accession>A0A7Y0DZB0</accession>
<evidence type="ECO:0000313" key="2">
    <source>
        <dbReference type="Proteomes" id="UP000539372"/>
    </source>
</evidence>
<proteinExistence type="predicted"/>
<keyword evidence="1" id="KW-0540">Nuclease</keyword>
<organism evidence="1 2">
    <name type="scientific">Pacificispira spongiicola</name>
    <dbReference type="NCBI Taxonomy" id="2729598"/>
    <lineage>
        <taxon>Bacteria</taxon>
        <taxon>Pseudomonadati</taxon>
        <taxon>Pseudomonadota</taxon>
        <taxon>Alphaproteobacteria</taxon>
        <taxon>Rhodospirillales</taxon>
        <taxon>Rhodospirillaceae</taxon>
        <taxon>Pacificispira</taxon>
    </lineage>
</organism>